<reference evidence="2" key="1">
    <citation type="submission" date="2018-06" db="EMBL/GenBank/DDBJ databases">
        <authorList>
            <person name="Zhirakovskaya E."/>
        </authorList>
    </citation>
    <scope>NUCLEOTIDE SEQUENCE</scope>
</reference>
<protein>
    <recommendedName>
        <fullName evidence="1">Haem-binding domain-containing protein</fullName>
    </recommendedName>
</protein>
<sequence length="80" mass="9311">MNWVRRGLILLVGVVIAIQLVPYGRDHDNPPVLAEPAWDSTTTQDLARRACFDCHSNETEWRWYTNIAPISWFIQNEVDE</sequence>
<dbReference type="AlphaFoldDB" id="A0A3B0SVY4"/>
<accession>A0A3B0SVY4</accession>
<feature type="domain" description="Haem-binding" evidence="1">
    <location>
        <begin position="12"/>
        <end position="80"/>
    </location>
</feature>
<feature type="non-terminal residue" evidence="2">
    <location>
        <position position="80"/>
    </location>
</feature>
<name>A0A3B0SVY4_9ZZZZ</name>
<dbReference type="Pfam" id="PF14376">
    <property type="entry name" value="Haem_bd"/>
    <property type="match status" value="1"/>
</dbReference>
<gene>
    <name evidence="2" type="ORF">MNBD_ACTINO01-854</name>
</gene>
<organism evidence="2">
    <name type="scientific">hydrothermal vent metagenome</name>
    <dbReference type="NCBI Taxonomy" id="652676"/>
    <lineage>
        <taxon>unclassified sequences</taxon>
        <taxon>metagenomes</taxon>
        <taxon>ecological metagenomes</taxon>
    </lineage>
</organism>
<dbReference type="InterPro" id="IPR025992">
    <property type="entry name" value="Haem-bd"/>
</dbReference>
<proteinExistence type="predicted"/>
<dbReference type="SMART" id="SM01235">
    <property type="entry name" value="Haem_bd"/>
    <property type="match status" value="1"/>
</dbReference>
<evidence type="ECO:0000259" key="1">
    <source>
        <dbReference type="SMART" id="SM01235"/>
    </source>
</evidence>
<evidence type="ECO:0000313" key="2">
    <source>
        <dbReference type="EMBL" id="VAW08163.1"/>
    </source>
</evidence>
<dbReference type="EMBL" id="UOEI01000580">
    <property type="protein sequence ID" value="VAW08163.1"/>
    <property type="molecule type" value="Genomic_DNA"/>
</dbReference>